<keyword evidence="5 6" id="KW-0539">Nucleus</keyword>
<evidence type="ECO:0000313" key="7">
    <source>
        <dbReference type="Proteomes" id="UP000887540"/>
    </source>
</evidence>
<keyword evidence="2 6" id="KW-0805">Transcription regulation</keyword>
<reference evidence="8" key="1">
    <citation type="submission" date="2022-11" db="UniProtKB">
        <authorList>
            <consortium name="WormBaseParasite"/>
        </authorList>
    </citation>
    <scope>IDENTIFICATION</scope>
</reference>
<dbReference type="InterPro" id="IPR021384">
    <property type="entry name" value="Mediator_Med21"/>
</dbReference>
<comment type="similarity">
    <text evidence="6">Belongs to the Mediator complex subunit 21 family.</text>
</comment>
<dbReference type="PANTHER" id="PTHR13381">
    <property type="entry name" value="RNA POLYMERASE II HOLOENZYME COMPONENT SRB7"/>
    <property type="match status" value="1"/>
</dbReference>
<sequence length="89" mass="9979">ELQEEPNCKLFATHIARTAKDIEILIDSLPNEEPSAEENDKILASLDEERAEAAQDLEKAVKEGEELVESIQDCLAEIARVQMESRPKC</sequence>
<dbReference type="SUPFAM" id="SSF140718">
    <property type="entry name" value="Mediator hinge subcomplex-like"/>
    <property type="match status" value="1"/>
</dbReference>
<dbReference type="AlphaFoldDB" id="A0A914EAM2"/>
<evidence type="ECO:0000256" key="1">
    <source>
        <dbReference type="ARBA" id="ARBA00004123"/>
    </source>
</evidence>
<dbReference type="Gene3D" id="6.10.280.10">
    <property type="entry name" value="Mediator complex, subunit Med21"/>
    <property type="match status" value="1"/>
</dbReference>
<keyword evidence="3 6" id="KW-0010">Activator</keyword>
<keyword evidence="7" id="KW-1185">Reference proteome</keyword>
<dbReference type="GO" id="GO:0003712">
    <property type="term" value="F:transcription coregulator activity"/>
    <property type="evidence" value="ECO:0007669"/>
    <property type="project" value="TreeGrafter"/>
</dbReference>
<dbReference type="PANTHER" id="PTHR13381:SF0">
    <property type="entry name" value="MEDIATOR OF RNA POLYMERASE II TRANSCRIPTION SUBUNIT 21"/>
    <property type="match status" value="1"/>
</dbReference>
<dbReference type="Proteomes" id="UP000887540">
    <property type="component" value="Unplaced"/>
</dbReference>
<dbReference type="WBParaSite" id="ACRNAN_scaffold6894.g20945.t1">
    <property type="protein sequence ID" value="ACRNAN_scaffold6894.g20945.t1"/>
    <property type="gene ID" value="ACRNAN_scaffold6894.g20945"/>
</dbReference>
<evidence type="ECO:0000256" key="2">
    <source>
        <dbReference type="ARBA" id="ARBA00023015"/>
    </source>
</evidence>
<protein>
    <recommendedName>
        <fullName evidence="6">Mediator of RNA polymerase II transcription subunit 21</fullName>
    </recommendedName>
</protein>
<proteinExistence type="inferred from homology"/>
<evidence type="ECO:0000256" key="4">
    <source>
        <dbReference type="ARBA" id="ARBA00023163"/>
    </source>
</evidence>
<evidence type="ECO:0000256" key="6">
    <source>
        <dbReference type="RuleBase" id="RU366036"/>
    </source>
</evidence>
<comment type="subcellular location">
    <subcellularLocation>
        <location evidence="1 6">Nucleus</location>
    </subcellularLocation>
</comment>
<evidence type="ECO:0000256" key="3">
    <source>
        <dbReference type="ARBA" id="ARBA00023159"/>
    </source>
</evidence>
<accession>A0A914EAM2</accession>
<comment type="subunit">
    <text evidence="6">Component of the Mediator complex.</text>
</comment>
<dbReference type="InterPro" id="IPR037212">
    <property type="entry name" value="Med7/Med21-like"/>
</dbReference>
<evidence type="ECO:0000313" key="8">
    <source>
        <dbReference type="WBParaSite" id="ACRNAN_scaffold6894.g20945.t1"/>
    </source>
</evidence>
<name>A0A914EAM2_9BILA</name>
<keyword evidence="4 6" id="KW-0804">Transcription</keyword>
<dbReference type="Pfam" id="PF11221">
    <property type="entry name" value="Med21"/>
    <property type="match status" value="1"/>
</dbReference>
<organism evidence="7 8">
    <name type="scientific">Acrobeloides nanus</name>
    <dbReference type="NCBI Taxonomy" id="290746"/>
    <lineage>
        <taxon>Eukaryota</taxon>
        <taxon>Metazoa</taxon>
        <taxon>Ecdysozoa</taxon>
        <taxon>Nematoda</taxon>
        <taxon>Chromadorea</taxon>
        <taxon>Rhabditida</taxon>
        <taxon>Tylenchina</taxon>
        <taxon>Cephalobomorpha</taxon>
        <taxon>Cephaloboidea</taxon>
        <taxon>Cephalobidae</taxon>
        <taxon>Acrobeloides</taxon>
    </lineage>
</organism>
<comment type="function">
    <text evidence="6">Component of the Mediator complex, a coactivator involved in the regulated transcription of nearly all RNA polymerase II-dependent genes. Mediator functions as a bridge to convey information from gene-specific regulatory proteins to the basal RNA polymerase II transcription machinery. Mediator is recruited to promoters by direct interactions with regulatory proteins and serves as a scaffold for the assembly of a functional preinitiation complex with RNA polymerase II and the general transcription factors.</text>
</comment>
<evidence type="ECO:0000256" key="5">
    <source>
        <dbReference type="ARBA" id="ARBA00023242"/>
    </source>
</evidence>
<dbReference type="GO" id="GO:0016592">
    <property type="term" value="C:mediator complex"/>
    <property type="evidence" value="ECO:0007669"/>
    <property type="project" value="UniProtKB-UniRule"/>
</dbReference>
<dbReference type="GO" id="GO:0006357">
    <property type="term" value="P:regulation of transcription by RNA polymerase II"/>
    <property type="evidence" value="ECO:0007669"/>
    <property type="project" value="TreeGrafter"/>
</dbReference>